<dbReference type="EMBL" id="JASBWS010000105">
    <property type="protein sequence ID" value="KAJ9097325.1"/>
    <property type="molecule type" value="Genomic_DNA"/>
</dbReference>
<reference evidence="1" key="1">
    <citation type="submission" date="2023-04" db="EMBL/GenBank/DDBJ databases">
        <title>Draft Genome sequencing of Naganishia species isolated from polar environments using Oxford Nanopore Technology.</title>
        <authorList>
            <person name="Leo P."/>
            <person name="Venkateswaran K."/>
        </authorList>
    </citation>
    <scope>NUCLEOTIDE SEQUENCE</scope>
    <source>
        <strain evidence="1">MNA-CCFEE 5262</strain>
    </source>
</reference>
<keyword evidence="2" id="KW-1185">Reference proteome</keyword>
<dbReference type="Proteomes" id="UP001230649">
    <property type="component" value="Unassembled WGS sequence"/>
</dbReference>
<evidence type="ECO:0000313" key="2">
    <source>
        <dbReference type="Proteomes" id="UP001230649"/>
    </source>
</evidence>
<name>A0ACC2VE00_9TREE</name>
<gene>
    <name evidence="1" type="ORF">QFC20_006238</name>
</gene>
<comment type="caution">
    <text evidence="1">The sequence shown here is derived from an EMBL/GenBank/DDBJ whole genome shotgun (WGS) entry which is preliminary data.</text>
</comment>
<evidence type="ECO:0000313" key="1">
    <source>
        <dbReference type="EMBL" id="KAJ9097325.1"/>
    </source>
</evidence>
<proteinExistence type="predicted"/>
<sequence length="284" mass="30722">MSSPQPILQEKPSIYPSPHAPITLIESPPPLAAHVGVARAAVTDVLGDVKVQINKGVDKWVKWERVVEREIKSVIPKDEALTPGILYVGVAGLAGSVLARNRNILVRLLLPPTLLLASSPYFLPKTSANIRAYLSNVEDAHFPEMAAQHRAINAQLHDTFSTALNKVEHVGTDVGELGGKVVHAVEEHTGLRLGEVIGRAREVGEDAVREFSTKRAAKEDEHVAEREQLKRVAAGPSTEVVGVVYEEIPVAVVVAPHVAAEEVRQELKTGTVPIVGVKEEKRLV</sequence>
<organism evidence="1 2">
    <name type="scientific">Naganishia adeliensis</name>
    <dbReference type="NCBI Taxonomy" id="92952"/>
    <lineage>
        <taxon>Eukaryota</taxon>
        <taxon>Fungi</taxon>
        <taxon>Dikarya</taxon>
        <taxon>Basidiomycota</taxon>
        <taxon>Agaricomycotina</taxon>
        <taxon>Tremellomycetes</taxon>
        <taxon>Filobasidiales</taxon>
        <taxon>Filobasidiaceae</taxon>
        <taxon>Naganishia</taxon>
    </lineage>
</organism>
<protein>
    <submittedName>
        <fullName evidence="1">Uncharacterized protein</fullName>
    </submittedName>
</protein>
<accession>A0ACC2VE00</accession>